<sequence length="55" mass="6073">MKSDIDTKKESPLIGYQTNAEPHKKGSTLLDNTPNTFVGIIIAIVIITLLVFIFL</sequence>
<proteinExistence type="predicted"/>
<keyword evidence="1" id="KW-1133">Transmembrane helix</keyword>
<dbReference type="Proteomes" id="UP000243985">
    <property type="component" value="Unassembled WGS sequence"/>
</dbReference>
<comment type="caution">
    <text evidence="2">The sequence shown here is derived from an EMBL/GenBank/DDBJ whole genome shotgun (WGS) entry which is preliminary data.</text>
</comment>
<dbReference type="GeneID" id="84581743"/>
<reference evidence="2 3" key="1">
    <citation type="submission" date="2018-04" db="EMBL/GenBank/DDBJ databases">
        <title>Genomic Encyclopedia of Archaeal and Bacterial Type Strains, Phase II (KMG-II): from individual species to whole genera.</title>
        <authorList>
            <person name="Goeker M."/>
        </authorList>
    </citation>
    <scope>NUCLEOTIDE SEQUENCE [LARGE SCALE GENOMIC DNA]</scope>
    <source>
        <strain evidence="2 3">DSM 22902</strain>
    </source>
</reference>
<feature type="transmembrane region" description="Helical" evidence="1">
    <location>
        <begin position="36"/>
        <end position="54"/>
    </location>
</feature>
<organism evidence="2 3">
    <name type="scientific">Capnocytophaga leadbetteri</name>
    <dbReference type="NCBI Taxonomy" id="327575"/>
    <lineage>
        <taxon>Bacteria</taxon>
        <taxon>Pseudomonadati</taxon>
        <taxon>Bacteroidota</taxon>
        <taxon>Flavobacteriia</taxon>
        <taxon>Flavobacteriales</taxon>
        <taxon>Flavobacteriaceae</taxon>
        <taxon>Capnocytophaga</taxon>
    </lineage>
</organism>
<evidence type="ECO:0000313" key="3">
    <source>
        <dbReference type="Proteomes" id="UP000243985"/>
    </source>
</evidence>
<gene>
    <name evidence="2" type="ORF">C8P65_11018</name>
</gene>
<dbReference type="RefSeq" id="WP_170069094.1">
    <property type="nucleotide sequence ID" value="NZ_QBKG01000010.1"/>
</dbReference>
<dbReference type="EMBL" id="QBKG01000010">
    <property type="protein sequence ID" value="PTX05789.1"/>
    <property type="molecule type" value="Genomic_DNA"/>
</dbReference>
<evidence type="ECO:0000313" key="2">
    <source>
        <dbReference type="EMBL" id="PTX05789.1"/>
    </source>
</evidence>
<keyword evidence="1" id="KW-0812">Transmembrane</keyword>
<name>A0A2T5XTC3_9FLAO</name>
<protein>
    <submittedName>
        <fullName evidence="2">Uncharacterized protein</fullName>
    </submittedName>
</protein>
<keyword evidence="1" id="KW-0472">Membrane</keyword>
<dbReference type="AlphaFoldDB" id="A0A2T5XTC3"/>
<evidence type="ECO:0000256" key="1">
    <source>
        <dbReference type="SAM" id="Phobius"/>
    </source>
</evidence>
<accession>A0A2T5XTC3</accession>